<evidence type="ECO:0000313" key="1">
    <source>
        <dbReference type="EMBL" id="OQP40546.1"/>
    </source>
</evidence>
<gene>
    <name evidence="1" type="ORF">A4D02_16695</name>
</gene>
<dbReference type="Gene3D" id="3.30.1130.10">
    <property type="match status" value="1"/>
</dbReference>
<evidence type="ECO:0000313" key="2">
    <source>
        <dbReference type="Proteomes" id="UP000192277"/>
    </source>
</evidence>
<dbReference type="EMBL" id="LWBO01000077">
    <property type="protein sequence ID" value="OQP40546.1"/>
    <property type="molecule type" value="Genomic_DNA"/>
</dbReference>
<dbReference type="RefSeq" id="WP_014217542.1">
    <property type="nucleotide sequence ID" value="NZ_LWBO01000077.1"/>
</dbReference>
<protein>
    <recommendedName>
        <fullName evidence="3">GTP cyclohydrolase I</fullName>
    </recommendedName>
</protein>
<dbReference type="Proteomes" id="UP000192277">
    <property type="component" value="Unassembled WGS sequence"/>
</dbReference>
<dbReference type="SUPFAM" id="SSF55620">
    <property type="entry name" value="Tetrahydrobiopterin biosynthesis enzymes-like"/>
    <property type="match status" value="1"/>
</dbReference>
<keyword evidence="2" id="KW-1185">Reference proteome</keyword>
<sequence>MQHRANTKSLTGLKGLNLNEMNMDEIGDNHFQTAADTPMRPDAFHMCLASRGIRDTYSATVTAFYEGQFVNNALKEEFLRYAGMTTVY</sequence>
<name>A0ABX3NNR3_9BACT</name>
<evidence type="ECO:0008006" key="3">
    <source>
        <dbReference type="Google" id="ProtNLM"/>
    </source>
</evidence>
<proteinExistence type="predicted"/>
<comment type="caution">
    <text evidence="1">The sequence shown here is derived from an EMBL/GenBank/DDBJ whole genome shotgun (WGS) entry which is preliminary data.</text>
</comment>
<accession>A0ABX3NNR3</accession>
<organism evidence="1 2">
    <name type="scientific">Niastella koreensis</name>
    <dbReference type="NCBI Taxonomy" id="354356"/>
    <lineage>
        <taxon>Bacteria</taxon>
        <taxon>Pseudomonadati</taxon>
        <taxon>Bacteroidota</taxon>
        <taxon>Chitinophagia</taxon>
        <taxon>Chitinophagales</taxon>
        <taxon>Chitinophagaceae</taxon>
        <taxon>Niastella</taxon>
    </lineage>
</organism>
<dbReference type="InterPro" id="IPR043133">
    <property type="entry name" value="GTP-CH-I_C/QueF"/>
</dbReference>
<reference evidence="1 2" key="1">
    <citation type="submission" date="2016-04" db="EMBL/GenBank/DDBJ databases">
        <authorList>
            <person name="Chen L."/>
            <person name="Zhuang W."/>
            <person name="Wang G."/>
        </authorList>
    </citation>
    <scope>NUCLEOTIDE SEQUENCE [LARGE SCALE GENOMIC DNA]</scope>
    <source>
        <strain evidence="2">GR20</strain>
    </source>
</reference>